<dbReference type="CDD" id="cd16295">
    <property type="entry name" value="TTHA0252-CPSF-like_MBL-fold"/>
    <property type="match status" value="1"/>
</dbReference>
<dbReference type="EMBL" id="QMQA01000385">
    <property type="protein sequence ID" value="RLE09125.1"/>
    <property type="molecule type" value="Genomic_DNA"/>
</dbReference>
<feature type="domain" description="Beta-Casp" evidence="3">
    <location>
        <begin position="192"/>
        <end position="300"/>
    </location>
</feature>
<dbReference type="InterPro" id="IPR050698">
    <property type="entry name" value="MBL"/>
</dbReference>
<reference evidence="4 5" key="1">
    <citation type="submission" date="2018-06" db="EMBL/GenBank/DDBJ databases">
        <title>Extensive metabolic versatility and redundancy in microbially diverse, dynamic hydrothermal sediments.</title>
        <authorList>
            <person name="Dombrowski N."/>
            <person name="Teske A."/>
            <person name="Baker B.J."/>
        </authorList>
    </citation>
    <scope>NUCLEOTIDE SEQUENCE [LARGE SCALE GENOMIC DNA]</scope>
    <source>
        <strain evidence="4">B3_G15</strain>
    </source>
</reference>
<dbReference type="GO" id="GO:0004521">
    <property type="term" value="F:RNA endonuclease activity"/>
    <property type="evidence" value="ECO:0007669"/>
    <property type="project" value="TreeGrafter"/>
</dbReference>
<evidence type="ECO:0000259" key="3">
    <source>
        <dbReference type="SMART" id="SM01027"/>
    </source>
</evidence>
<dbReference type="PANTHER" id="PTHR11203:SF52">
    <property type="entry name" value="MRNA 3-END PROCESSING FACTOR"/>
    <property type="match status" value="1"/>
</dbReference>
<keyword evidence="1 4" id="KW-0378">Hydrolase</keyword>
<dbReference type="InterPro" id="IPR011108">
    <property type="entry name" value="RMMBL"/>
</dbReference>
<dbReference type="InterPro" id="IPR022712">
    <property type="entry name" value="Beta_Casp"/>
</dbReference>
<dbReference type="Gene3D" id="3.60.15.10">
    <property type="entry name" value="Ribonuclease Z/Hydroxyacylglutathione hydrolase-like"/>
    <property type="match status" value="1"/>
</dbReference>
<feature type="domain" description="Metallo-beta-lactamase" evidence="2">
    <location>
        <begin position="2"/>
        <end position="181"/>
    </location>
</feature>
<comment type="caution">
    <text evidence="4">The sequence shown here is derived from an EMBL/GenBank/DDBJ whole genome shotgun (WGS) entry which is preliminary data.</text>
</comment>
<accession>A0A662D7J2</accession>
<organism evidence="4 5">
    <name type="scientific">Aerophobetes bacterium</name>
    <dbReference type="NCBI Taxonomy" id="2030807"/>
    <lineage>
        <taxon>Bacteria</taxon>
        <taxon>Candidatus Aerophobota</taxon>
    </lineage>
</organism>
<dbReference type="AlphaFoldDB" id="A0A662D7J2"/>
<evidence type="ECO:0000259" key="2">
    <source>
        <dbReference type="SMART" id="SM00849"/>
    </source>
</evidence>
<dbReference type="Pfam" id="PF07521">
    <property type="entry name" value="RMMBL"/>
    <property type="match status" value="1"/>
</dbReference>
<dbReference type="SUPFAM" id="SSF56281">
    <property type="entry name" value="Metallo-hydrolase/oxidoreductase"/>
    <property type="match status" value="1"/>
</dbReference>
<evidence type="ECO:0000313" key="5">
    <source>
        <dbReference type="Proteomes" id="UP000280417"/>
    </source>
</evidence>
<dbReference type="SMART" id="SM00849">
    <property type="entry name" value="Lactamase_B"/>
    <property type="match status" value="1"/>
</dbReference>
<proteinExistence type="predicted"/>
<dbReference type="InterPro" id="IPR001279">
    <property type="entry name" value="Metallo-B-lactamas"/>
</dbReference>
<sequence>MDVPKKAELPLDAVFVTHAHLDHSGYLPALYKEGYEGSVCATSVTFDLMSLLLRDALKVQSKRGLKLLFMPHDIEKMERLKRIVRFGEEIEIGDALITVHNAGHIPGAVSFVLEAEGKRILYTGDIKFLDTRLVSGAEPHFKDIDIVITECTYSYKNHPDREKLIDRIREIAQETVYNNGILLLPCFAVGRTQELLINLYDLGLPIYLDGMGIDATEIILNHPEYIKNPSELRKAFSKARKVVRPRDRNEAVHNACIIITTAGMMNGGPVSFYMKKLHNKENCSLVTTGYMVEGTVGRTLMDTGRYIADGLDVRPKMHMEFLDLSAHTDHDHIVRFLEKLSPEKIFLVHGEHNPEFEKELKSMGFDAYSPEMGEKMRV</sequence>
<dbReference type="Pfam" id="PF10996">
    <property type="entry name" value="Beta-Casp"/>
    <property type="match status" value="1"/>
</dbReference>
<dbReference type="Gene3D" id="3.40.50.10890">
    <property type="match status" value="1"/>
</dbReference>
<dbReference type="InterPro" id="IPR036866">
    <property type="entry name" value="RibonucZ/Hydroxyglut_hydro"/>
</dbReference>
<dbReference type="Proteomes" id="UP000280417">
    <property type="component" value="Unassembled WGS sequence"/>
</dbReference>
<gene>
    <name evidence="4" type="ORF">DRJ04_10185</name>
</gene>
<name>A0A662D7J2_UNCAE</name>
<evidence type="ECO:0000256" key="1">
    <source>
        <dbReference type="ARBA" id="ARBA00022801"/>
    </source>
</evidence>
<protein>
    <submittedName>
        <fullName evidence="4">MBL fold metallo-hydrolase</fullName>
    </submittedName>
</protein>
<dbReference type="GO" id="GO:0016787">
    <property type="term" value="F:hydrolase activity"/>
    <property type="evidence" value="ECO:0007669"/>
    <property type="project" value="UniProtKB-KW"/>
</dbReference>
<evidence type="ECO:0000313" key="4">
    <source>
        <dbReference type="EMBL" id="RLE09125.1"/>
    </source>
</evidence>
<dbReference type="Pfam" id="PF00753">
    <property type="entry name" value="Lactamase_B"/>
    <property type="match status" value="1"/>
</dbReference>
<dbReference type="SMART" id="SM01027">
    <property type="entry name" value="Beta-Casp"/>
    <property type="match status" value="1"/>
</dbReference>
<dbReference type="PANTHER" id="PTHR11203">
    <property type="entry name" value="CLEAVAGE AND POLYADENYLATION SPECIFICITY FACTOR FAMILY MEMBER"/>
    <property type="match status" value="1"/>
</dbReference>